<sequence length="41" mass="4464">YCYVGCKADELIVEKDIPTPINIPPTGLANRLKTTGKSDTK</sequence>
<gene>
    <name evidence="1" type="ORF">FMOSSE_LOCUS12375</name>
</gene>
<feature type="non-terminal residue" evidence="1">
    <location>
        <position position="1"/>
    </location>
</feature>
<reference evidence="1" key="1">
    <citation type="submission" date="2021-06" db="EMBL/GenBank/DDBJ databases">
        <authorList>
            <person name="Kallberg Y."/>
            <person name="Tangrot J."/>
            <person name="Rosling A."/>
        </authorList>
    </citation>
    <scope>NUCLEOTIDE SEQUENCE</scope>
    <source>
        <strain evidence="1">87-6 pot B 2015</strain>
    </source>
</reference>
<evidence type="ECO:0000313" key="1">
    <source>
        <dbReference type="EMBL" id="CAG8670360.1"/>
    </source>
</evidence>
<dbReference type="EMBL" id="CAJVPP010005820">
    <property type="protein sequence ID" value="CAG8670360.1"/>
    <property type="molecule type" value="Genomic_DNA"/>
</dbReference>
<organism evidence="1 2">
    <name type="scientific">Funneliformis mosseae</name>
    <name type="common">Endomycorrhizal fungus</name>
    <name type="synonym">Glomus mosseae</name>
    <dbReference type="NCBI Taxonomy" id="27381"/>
    <lineage>
        <taxon>Eukaryota</taxon>
        <taxon>Fungi</taxon>
        <taxon>Fungi incertae sedis</taxon>
        <taxon>Mucoromycota</taxon>
        <taxon>Glomeromycotina</taxon>
        <taxon>Glomeromycetes</taxon>
        <taxon>Glomerales</taxon>
        <taxon>Glomeraceae</taxon>
        <taxon>Funneliformis</taxon>
    </lineage>
</organism>
<dbReference type="Proteomes" id="UP000789375">
    <property type="component" value="Unassembled WGS sequence"/>
</dbReference>
<proteinExistence type="predicted"/>
<accession>A0A9N9EE82</accession>
<dbReference type="AlphaFoldDB" id="A0A9N9EE82"/>
<evidence type="ECO:0000313" key="2">
    <source>
        <dbReference type="Proteomes" id="UP000789375"/>
    </source>
</evidence>
<name>A0A9N9EE82_FUNMO</name>
<comment type="caution">
    <text evidence="1">The sequence shown here is derived from an EMBL/GenBank/DDBJ whole genome shotgun (WGS) entry which is preliminary data.</text>
</comment>
<keyword evidence="2" id="KW-1185">Reference proteome</keyword>
<protein>
    <submittedName>
        <fullName evidence="1">10482_t:CDS:1</fullName>
    </submittedName>
</protein>